<dbReference type="GO" id="GO:0015854">
    <property type="term" value="P:guanine transport"/>
    <property type="evidence" value="ECO:0007669"/>
    <property type="project" value="TreeGrafter"/>
</dbReference>
<comment type="subcellular location">
    <subcellularLocation>
        <location evidence="1">Endomembrane system</location>
        <topology evidence="1">Multi-pass membrane protein</topology>
    </subcellularLocation>
</comment>
<dbReference type="AlphaFoldDB" id="A0A9N9DIG6"/>
<dbReference type="Proteomes" id="UP000789405">
    <property type="component" value="Unassembled WGS sequence"/>
</dbReference>
<evidence type="ECO:0000313" key="8">
    <source>
        <dbReference type="EMBL" id="CAG8639574.1"/>
    </source>
</evidence>
<organism evidence="8 9">
    <name type="scientific">Dentiscutata erythropus</name>
    <dbReference type="NCBI Taxonomy" id="1348616"/>
    <lineage>
        <taxon>Eukaryota</taxon>
        <taxon>Fungi</taxon>
        <taxon>Fungi incertae sedis</taxon>
        <taxon>Mucoromycota</taxon>
        <taxon>Glomeromycotina</taxon>
        <taxon>Glomeromycetes</taxon>
        <taxon>Diversisporales</taxon>
        <taxon>Gigasporaceae</taxon>
        <taxon>Dentiscutata</taxon>
    </lineage>
</organism>
<dbReference type="GO" id="GO:0005886">
    <property type="term" value="C:plasma membrane"/>
    <property type="evidence" value="ECO:0007669"/>
    <property type="project" value="TreeGrafter"/>
</dbReference>
<gene>
    <name evidence="8" type="ORF">DERYTH_LOCUS9580</name>
</gene>
<evidence type="ECO:0000256" key="7">
    <source>
        <dbReference type="SAM" id="Phobius"/>
    </source>
</evidence>
<dbReference type="Pfam" id="PF00860">
    <property type="entry name" value="Xan_ur_permease"/>
    <property type="match status" value="1"/>
</dbReference>
<sequence length="494" mass="53274">MNIDRLNRTIANTSFGKYFKLENSGASNTRDTQFTTELRAGLTTFFAMAYIVAVNAAIVADSGGPCVCQNPDIANTCIGDPDYAACQMVVKRDIITATAAVSCLASAIMGIFANLPLGLAPGQINFYLVGFHGGGNIPYTLAKLIPKSIKNAAAAGIGLFLCFIGFQKNTGIALIATDPTTVVSLGGCPDQYFNSTTGACTGHHMESPITWFGVLGFLIIAILLLYKVKGSLLLGITFISVVSWFRNSQVTYFPYTPDGDERFDFFKNVVGFHSIENNKDIWIALITFLYVDIFDATGTIYSMAKFGGFTDETGDFEGATAAYICDASSISIGAIFGLPPVTAFVESGAGIMEGGRTGITALTISFFFFISLFFAPIFASLPPWATGPALVVVGSIMVRNIKNINWDYVGDAMLSFLTIAIMPLTFNIAYGLIAEPWDGPGDEGLLPLWLVDITYKARKITKSTTTVETETIEISKEQMNNEVNEVDNEVKMEE</sequence>
<evidence type="ECO:0000256" key="3">
    <source>
        <dbReference type="ARBA" id="ARBA00022448"/>
    </source>
</evidence>
<comment type="caution">
    <text evidence="8">The sequence shown here is derived from an EMBL/GenBank/DDBJ whole genome shotgun (WGS) entry which is preliminary data.</text>
</comment>
<dbReference type="PANTHER" id="PTHR43337:SF1">
    <property type="entry name" value="XANTHINE_URACIL PERMEASE C887.17-RELATED"/>
    <property type="match status" value="1"/>
</dbReference>
<evidence type="ECO:0000256" key="5">
    <source>
        <dbReference type="ARBA" id="ARBA00022989"/>
    </source>
</evidence>
<evidence type="ECO:0000256" key="4">
    <source>
        <dbReference type="ARBA" id="ARBA00022692"/>
    </source>
</evidence>
<dbReference type="PANTHER" id="PTHR43337">
    <property type="entry name" value="XANTHINE/URACIL PERMEASE C887.17-RELATED"/>
    <property type="match status" value="1"/>
</dbReference>
<evidence type="ECO:0000256" key="6">
    <source>
        <dbReference type="ARBA" id="ARBA00023136"/>
    </source>
</evidence>
<evidence type="ECO:0000256" key="1">
    <source>
        <dbReference type="ARBA" id="ARBA00004127"/>
    </source>
</evidence>
<dbReference type="InterPro" id="IPR045018">
    <property type="entry name" value="Azg-like"/>
</dbReference>
<dbReference type="GO" id="GO:0012505">
    <property type="term" value="C:endomembrane system"/>
    <property type="evidence" value="ECO:0007669"/>
    <property type="project" value="UniProtKB-SubCell"/>
</dbReference>
<keyword evidence="3" id="KW-0813">Transport</keyword>
<name>A0A9N9DIG6_9GLOM</name>
<dbReference type="GO" id="GO:0005345">
    <property type="term" value="F:purine nucleobase transmembrane transporter activity"/>
    <property type="evidence" value="ECO:0007669"/>
    <property type="project" value="TreeGrafter"/>
</dbReference>
<reference evidence="8" key="1">
    <citation type="submission" date="2021-06" db="EMBL/GenBank/DDBJ databases">
        <authorList>
            <person name="Kallberg Y."/>
            <person name="Tangrot J."/>
            <person name="Rosling A."/>
        </authorList>
    </citation>
    <scope>NUCLEOTIDE SEQUENCE</scope>
    <source>
        <strain evidence="8">MA453B</strain>
    </source>
</reference>
<feature type="transmembrane region" description="Helical" evidence="7">
    <location>
        <begin position="281"/>
        <end position="301"/>
    </location>
</feature>
<keyword evidence="6 7" id="KW-0472">Membrane</keyword>
<feature type="transmembrane region" description="Helical" evidence="7">
    <location>
        <begin position="357"/>
        <end position="378"/>
    </location>
</feature>
<evidence type="ECO:0000313" key="9">
    <source>
        <dbReference type="Proteomes" id="UP000789405"/>
    </source>
</evidence>
<feature type="transmembrane region" description="Helical" evidence="7">
    <location>
        <begin position="94"/>
        <end position="112"/>
    </location>
</feature>
<dbReference type="EMBL" id="CAJVPY010005281">
    <property type="protein sequence ID" value="CAG8639574.1"/>
    <property type="molecule type" value="Genomic_DNA"/>
</dbReference>
<keyword evidence="9" id="KW-1185">Reference proteome</keyword>
<keyword evidence="5 7" id="KW-1133">Transmembrane helix</keyword>
<feature type="transmembrane region" description="Helical" evidence="7">
    <location>
        <begin position="321"/>
        <end position="345"/>
    </location>
</feature>
<dbReference type="OrthoDB" id="431212at2759"/>
<evidence type="ECO:0000256" key="2">
    <source>
        <dbReference type="ARBA" id="ARBA00005697"/>
    </source>
</evidence>
<proteinExistence type="inferred from homology"/>
<accession>A0A9N9DIG6</accession>
<feature type="transmembrane region" description="Helical" evidence="7">
    <location>
        <begin position="413"/>
        <end position="433"/>
    </location>
</feature>
<dbReference type="InterPro" id="IPR006043">
    <property type="entry name" value="NCS2"/>
</dbReference>
<protein>
    <submittedName>
        <fullName evidence="8">16340_t:CDS:1</fullName>
    </submittedName>
</protein>
<keyword evidence="4 7" id="KW-0812">Transmembrane</keyword>
<feature type="transmembrane region" description="Helical" evidence="7">
    <location>
        <begin position="209"/>
        <end position="226"/>
    </location>
</feature>
<feature type="transmembrane region" description="Helical" evidence="7">
    <location>
        <begin position="154"/>
        <end position="176"/>
    </location>
</feature>
<comment type="similarity">
    <text evidence="2">Belongs to the nucleobase:cation symporter-2 (NCS2) (TC 2.A.40) family. Azg-like subfamily.</text>
</comment>
<dbReference type="GO" id="GO:0015853">
    <property type="term" value="P:adenine transport"/>
    <property type="evidence" value="ECO:0007669"/>
    <property type="project" value="TreeGrafter"/>
</dbReference>